<sequence>MKGGFKGVWERVEEMLEPVDKREVANMTKSLAIMLRSGVTTVDALDILAEQHTGRVKSAVKHMAEQVRFGETFAEAAEKEKNVFDKVFIGSVRIGENSGTLAENLEHLYTQMDRSLMIRQQVISAMIYPAIVVSLIAVVGFCIAIFVLPQMAQTFAALKTELPWSTRMIMGFADFSKKYGLIVYPFFFLFSAFCVLFLKQKFIHRFTHPFILRVPFLFSFSRELNNARFCRSLGTLLENGVPIREAMLLTSTLMSNVVFGKQVFYMSQEVESGKLLSESLRKYHRLFPAMIASMVAVGERSGGVGKMLLYLADYFENRVDVKFKNSSSLIEPALLILVGLAVAFVAFSILSPIYDITSSLSG</sequence>
<dbReference type="AlphaFoldDB" id="A0A0G1PNB5"/>
<dbReference type="EMBL" id="LCMG01000002">
    <property type="protein sequence ID" value="KKU34246.1"/>
    <property type="molecule type" value="Genomic_DNA"/>
</dbReference>
<proteinExistence type="inferred from homology"/>
<gene>
    <name evidence="10" type="ORF">UX45_C0002G0043</name>
</gene>
<evidence type="ECO:0000256" key="1">
    <source>
        <dbReference type="ARBA" id="ARBA00004429"/>
    </source>
</evidence>
<evidence type="ECO:0000313" key="10">
    <source>
        <dbReference type="EMBL" id="KKU34246.1"/>
    </source>
</evidence>
<keyword evidence="6 8" id="KW-1133">Transmembrane helix</keyword>
<dbReference type="PRINTS" id="PR00812">
    <property type="entry name" value="BCTERIALGSPF"/>
</dbReference>
<dbReference type="FunFam" id="1.20.81.30:FF:000001">
    <property type="entry name" value="Type II secretion system protein F"/>
    <property type="match status" value="1"/>
</dbReference>
<keyword evidence="4" id="KW-0997">Cell inner membrane</keyword>
<dbReference type="InterPro" id="IPR018076">
    <property type="entry name" value="T2SS_GspF_dom"/>
</dbReference>
<name>A0A0G1PNB5_9BACT</name>
<accession>A0A0G1PNB5</accession>
<feature type="domain" description="Type II secretion system protein GspF" evidence="9">
    <location>
        <begin position="229"/>
        <end position="352"/>
    </location>
</feature>
<evidence type="ECO:0000256" key="2">
    <source>
        <dbReference type="ARBA" id="ARBA00005745"/>
    </source>
</evidence>
<protein>
    <submittedName>
        <fullName evidence="10">Type IV pilin</fullName>
    </submittedName>
</protein>
<feature type="domain" description="Type II secretion system protein GspF" evidence="9">
    <location>
        <begin position="28"/>
        <end position="149"/>
    </location>
</feature>
<organism evidence="10 11">
    <name type="scientific">Candidatus Uhrbacteria bacterium GW2011_GWF2_46_218</name>
    <dbReference type="NCBI Taxonomy" id="1619001"/>
    <lineage>
        <taxon>Bacteria</taxon>
        <taxon>Candidatus Uhriibacteriota</taxon>
    </lineage>
</organism>
<comment type="caution">
    <text evidence="10">The sequence shown here is derived from an EMBL/GenBank/DDBJ whole genome shotgun (WGS) entry which is preliminary data.</text>
</comment>
<dbReference type="InterPro" id="IPR042094">
    <property type="entry name" value="T2SS_GspF_sf"/>
</dbReference>
<dbReference type="GO" id="GO:0005886">
    <property type="term" value="C:plasma membrane"/>
    <property type="evidence" value="ECO:0007669"/>
    <property type="project" value="UniProtKB-SubCell"/>
</dbReference>
<comment type="subcellular location">
    <subcellularLocation>
        <location evidence="1">Cell inner membrane</location>
        <topology evidence="1">Multi-pass membrane protein</topology>
    </subcellularLocation>
</comment>
<keyword evidence="5 8" id="KW-0812">Transmembrane</keyword>
<evidence type="ECO:0000259" key="9">
    <source>
        <dbReference type="Pfam" id="PF00482"/>
    </source>
</evidence>
<dbReference type="Proteomes" id="UP000034705">
    <property type="component" value="Unassembled WGS sequence"/>
</dbReference>
<evidence type="ECO:0000256" key="8">
    <source>
        <dbReference type="SAM" id="Phobius"/>
    </source>
</evidence>
<dbReference type="PANTHER" id="PTHR30012:SF0">
    <property type="entry name" value="TYPE II SECRETION SYSTEM PROTEIN F-RELATED"/>
    <property type="match status" value="1"/>
</dbReference>
<keyword evidence="7 8" id="KW-0472">Membrane</keyword>
<feature type="transmembrane region" description="Helical" evidence="8">
    <location>
        <begin position="122"/>
        <end position="148"/>
    </location>
</feature>
<dbReference type="InterPro" id="IPR003004">
    <property type="entry name" value="GspF/PilC"/>
</dbReference>
<feature type="transmembrane region" description="Helical" evidence="8">
    <location>
        <begin position="179"/>
        <end position="198"/>
    </location>
</feature>
<dbReference type="PANTHER" id="PTHR30012">
    <property type="entry name" value="GENERAL SECRETION PATHWAY PROTEIN"/>
    <property type="match status" value="1"/>
</dbReference>
<feature type="transmembrane region" description="Helical" evidence="8">
    <location>
        <begin position="333"/>
        <end position="354"/>
    </location>
</feature>
<evidence type="ECO:0000256" key="3">
    <source>
        <dbReference type="ARBA" id="ARBA00022475"/>
    </source>
</evidence>
<dbReference type="Gene3D" id="1.20.81.30">
    <property type="entry name" value="Type II secretion system (T2SS), domain F"/>
    <property type="match status" value="2"/>
</dbReference>
<reference evidence="10 11" key="1">
    <citation type="journal article" date="2015" name="Nature">
        <title>rRNA introns, odd ribosomes, and small enigmatic genomes across a large radiation of phyla.</title>
        <authorList>
            <person name="Brown C.T."/>
            <person name="Hug L.A."/>
            <person name="Thomas B.C."/>
            <person name="Sharon I."/>
            <person name="Castelle C.J."/>
            <person name="Singh A."/>
            <person name="Wilkins M.J."/>
            <person name="Williams K.H."/>
            <person name="Banfield J.F."/>
        </authorList>
    </citation>
    <scope>NUCLEOTIDE SEQUENCE [LARGE SCALE GENOMIC DNA]</scope>
</reference>
<comment type="similarity">
    <text evidence="2">Belongs to the GSP F family.</text>
</comment>
<dbReference type="Pfam" id="PF00482">
    <property type="entry name" value="T2SSF"/>
    <property type="match status" value="2"/>
</dbReference>
<evidence type="ECO:0000256" key="4">
    <source>
        <dbReference type="ARBA" id="ARBA00022519"/>
    </source>
</evidence>
<keyword evidence="3" id="KW-1003">Cell membrane</keyword>
<evidence type="ECO:0000256" key="7">
    <source>
        <dbReference type="ARBA" id="ARBA00023136"/>
    </source>
</evidence>
<evidence type="ECO:0000313" key="11">
    <source>
        <dbReference type="Proteomes" id="UP000034705"/>
    </source>
</evidence>
<evidence type="ECO:0000256" key="5">
    <source>
        <dbReference type="ARBA" id="ARBA00022692"/>
    </source>
</evidence>
<evidence type="ECO:0000256" key="6">
    <source>
        <dbReference type="ARBA" id="ARBA00022989"/>
    </source>
</evidence>